<dbReference type="InterPro" id="IPR044946">
    <property type="entry name" value="Restrct_endonuc_typeI_TRD_sf"/>
</dbReference>
<dbReference type="EMBL" id="ATJV01000045">
    <property type="protein sequence ID" value="EPZ16448.1"/>
    <property type="molecule type" value="Genomic_DNA"/>
</dbReference>
<accession>T0B0X0</accession>
<dbReference type="Pfam" id="PF01420">
    <property type="entry name" value="Methylase_S"/>
    <property type="match status" value="1"/>
</dbReference>
<keyword evidence="3" id="KW-0238">DNA-binding</keyword>
<dbReference type="eggNOG" id="COG0732">
    <property type="taxonomic scope" value="Bacteria"/>
</dbReference>
<evidence type="ECO:0000313" key="5">
    <source>
        <dbReference type="EMBL" id="EPZ16448.1"/>
    </source>
</evidence>
<dbReference type="RefSeq" id="WP_021248561.1">
    <property type="nucleotide sequence ID" value="NZ_ATJV01000045.1"/>
</dbReference>
<dbReference type="Gene3D" id="3.90.220.20">
    <property type="entry name" value="DNA methylase specificity domains"/>
    <property type="match status" value="2"/>
</dbReference>
<dbReference type="InterPro" id="IPR000055">
    <property type="entry name" value="Restrct_endonuc_typeI_TRD"/>
</dbReference>
<dbReference type="InterPro" id="IPR052021">
    <property type="entry name" value="Type-I_RS_S_subunit"/>
</dbReference>
<evidence type="ECO:0000313" key="6">
    <source>
        <dbReference type="Proteomes" id="UP000015455"/>
    </source>
</evidence>
<evidence type="ECO:0000256" key="3">
    <source>
        <dbReference type="ARBA" id="ARBA00023125"/>
    </source>
</evidence>
<comment type="caution">
    <text evidence="5">The sequence shown here is derived from an EMBL/GenBank/DDBJ whole genome shotgun (WGS) entry which is preliminary data.</text>
</comment>
<sequence length="446" mass="49828">MSFPRYPEYKDSGVEWLGEVPSHWEISRIKQLFEICKRIAGTEGFDVLSITQSGIQVKDTESGGGQLSMDYSKYQLVEIGDFAMNHMDLLTGYVDVSKTIGVTSPDYRVFRLRNAAACSRYFLYLFQNAYKRKIFFPFGQGSSLLGRWRLPTDEFNAFNIPLPPSAEQTRIAAFLDRETAKIDALVAEQQSLIALLKEKRQALISHAVTKGLDPDVPMKDSGVAWLGEVPAHWTLTKLKYSTSHIIDCPHETPTYCPDGDYLVVRTADVDAGALDLSNAYRLDEVEYLKRTRRAKLVPQDIVYGREGERWGYAATVPDEPVLCLGQRMMQFRARAGIAPRFLMWQLNSDVTYRQGQVDTVGATSPHVNVSTIANYVLTEPPFSEQVEIANYVDGATSEIDDLVSEARATVELLQERRTALISAAVTGKIDVRHLAVATADPTPEPA</sequence>
<gene>
    <name evidence="5" type="ORF">M622_12905</name>
</gene>
<dbReference type="PANTHER" id="PTHR30408">
    <property type="entry name" value="TYPE-1 RESTRICTION ENZYME ECOKI SPECIFICITY PROTEIN"/>
    <property type="match status" value="1"/>
</dbReference>
<dbReference type="Proteomes" id="UP000015455">
    <property type="component" value="Unassembled WGS sequence"/>
</dbReference>
<comment type="similarity">
    <text evidence="1">Belongs to the type-I restriction system S methylase family.</text>
</comment>
<dbReference type="AlphaFoldDB" id="T0B0X0"/>
<dbReference type="PATRIC" id="fig|1348657.5.peg.1121"/>
<name>T0B0X0_9RHOO</name>
<dbReference type="SUPFAM" id="SSF116734">
    <property type="entry name" value="DNA methylase specificity domain"/>
    <property type="match status" value="2"/>
</dbReference>
<proteinExistence type="inferred from homology"/>
<dbReference type="STRING" id="1348657.M622_12905"/>
<dbReference type="Gene3D" id="1.10.287.1120">
    <property type="entry name" value="Bipartite methylase S protein"/>
    <property type="match status" value="1"/>
</dbReference>
<dbReference type="PANTHER" id="PTHR30408:SF12">
    <property type="entry name" value="TYPE I RESTRICTION ENZYME MJAVIII SPECIFICITY SUBUNIT"/>
    <property type="match status" value="1"/>
</dbReference>
<keyword evidence="2" id="KW-0680">Restriction system</keyword>
<dbReference type="REBASE" id="122377">
    <property type="entry name" value="S.Tte58ORF12900P"/>
</dbReference>
<dbReference type="OrthoDB" id="5298944at2"/>
<organism evidence="5 6">
    <name type="scientific">Thauera terpenica 58Eu</name>
    <dbReference type="NCBI Taxonomy" id="1348657"/>
    <lineage>
        <taxon>Bacteria</taxon>
        <taxon>Pseudomonadati</taxon>
        <taxon>Pseudomonadota</taxon>
        <taxon>Betaproteobacteria</taxon>
        <taxon>Rhodocyclales</taxon>
        <taxon>Zoogloeaceae</taxon>
        <taxon>Thauera</taxon>
    </lineage>
</organism>
<feature type="domain" description="Type I restriction modification DNA specificity" evidence="4">
    <location>
        <begin position="21"/>
        <end position="183"/>
    </location>
</feature>
<dbReference type="GO" id="GO:0009307">
    <property type="term" value="P:DNA restriction-modification system"/>
    <property type="evidence" value="ECO:0007669"/>
    <property type="project" value="UniProtKB-KW"/>
</dbReference>
<dbReference type="GO" id="GO:0003677">
    <property type="term" value="F:DNA binding"/>
    <property type="evidence" value="ECO:0007669"/>
    <property type="project" value="UniProtKB-KW"/>
</dbReference>
<evidence type="ECO:0000256" key="1">
    <source>
        <dbReference type="ARBA" id="ARBA00010923"/>
    </source>
</evidence>
<evidence type="ECO:0000259" key="4">
    <source>
        <dbReference type="Pfam" id="PF01420"/>
    </source>
</evidence>
<reference evidence="5 6" key="1">
    <citation type="submission" date="2013-06" db="EMBL/GenBank/DDBJ databases">
        <title>Draft genome sequence of Thauera terpenica.</title>
        <authorList>
            <person name="Liu B."/>
            <person name="Frostegard A.H."/>
            <person name="Shapleigh J.P."/>
        </authorList>
    </citation>
    <scope>NUCLEOTIDE SEQUENCE [LARGE SCALE GENOMIC DNA]</scope>
    <source>
        <strain evidence="5 6">58Eu</strain>
    </source>
</reference>
<keyword evidence="6" id="KW-1185">Reference proteome</keyword>
<evidence type="ECO:0000256" key="2">
    <source>
        <dbReference type="ARBA" id="ARBA00022747"/>
    </source>
</evidence>
<protein>
    <recommendedName>
        <fullName evidence="4">Type I restriction modification DNA specificity domain-containing protein</fullName>
    </recommendedName>
</protein>